<proteinExistence type="predicted"/>
<accession>A0ABV6W264</accession>
<protein>
    <submittedName>
        <fullName evidence="1">Uncharacterized protein</fullName>
    </submittedName>
</protein>
<sequence length="50" mass="5536">MDDVVERAAVREDGNALDRLPEEAVDAWLCLLAGLDQPRELRPRGCGRST</sequence>
<gene>
    <name evidence="1" type="ORF">ACEZDE_26065</name>
</gene>
<evidence type="ECO:0000313" key="2">
    <source>
        <dbReference type="Proteomes" id="UP001592531"/>
    </source>
</evidence>
<name>A0ABV6W264_9ACTN</name>
<dbReference type="RefSeq" id="WP_380540616.1">
    <property type="nucleotide sequence ID" value="NZ_JBHFAB010000023.1"/>
</dbReference>
<organism evidence="1 2">
    <name type="scientific">Streptacidiphilus cavernicola</name>
    <dbReference type="NCBI Taxonomy" id="3342716"/>
    <lineage>
        <taxon>Bacteria</taxon>
        <taxon>Bacillati</taxon>
        <taxon>Actinomycetota</taxon>
        <taxon>Actinomycetes</taxon>
        <taxon>Kitasatosporales</taxon>
        <taxon>Streptomycetaceae</taxon>
        <taxon>Streptacidiphilus</taxon>
    </lineage>
</organism>
<comment type="caution">
    <text evidence="1">The sequence shown here is derived from an EMBL/GenBank/DDBJ whole genome shotgun (WGS) entry which is preliminary data.</text>
</comment>
<dbReference type="EMBL" id="JBHFAB010000023">
    <property type="protein sequence ID" value="MFC1420077.1"/>
    <property type="molecule type" value="Genomic_DNA"/>
</dbReference>
<dbReference type="Proteomes" id="UP001592531">
    <property type="component" value="Unassembled WGS sequence"/>
</dbReference>
<reference evidence="1 2" key="1">
    <citation type="submission" date="2024-09" db="EMBL/GenBank/DDBJ databases">
        <authorList>
            <person name="Lee S.D."/>
        </authorList>
    </citation>
    <scope>NUCLEOTIDE SEQUENCE [LARGE SCALE GENOMIC DNA]</scope>
    <source>
        <strain evidence="1 2">N8-3</strain>
    </source>
</reference>
<evidence type="ECO:0000313" key="1">
    <source>
        <dbReference type="EMBL" id="MFC1420077.1"/>
    </source>
</evidence>
<keyword evidence="2" id="KW-1185">Reference proteome</keyword>